<dbReference type="SUPFAM" id="SSF46689">
    <property type="entry name" value="Homeodomain-like"/>
    <property type="match status" value="1"/>
</dbReference>
<dbReference type="Proteomes" id="UP000239861">
    <property type="component" value="Unassembled WGS sequence"/>
</dbReference>
<evidence type="ECO:0000313" key="2">
    <source>
        <dbReference type="EMBL" id="PPK56752.1"/>
    </source>
</evidence>
<dbReference type="InterPro" id="IPR002514">
    <property type="entry name" value="Transposase_8"/>
</dbReference>
<dbReference type="InterPro" id="IPR001584">
    <property type="entry name" value="Integrase_cat-core"/>
</dbReference>
<accession>A0AB36ZU96</accession>
<dbReference type="EMBL" id="PTIW01000067">
    <property type="protein sequence ID" value="PPK56752.1"/>
    <property type="molecule type" value="Genomic_DNA"/>
</dbReference>
<dbReference type="SUPFAM" id="SSF53098">
    <property type="entry name" value="Ribonuclease H-like"/>
    <property type="match status" value="1"/>
</dbReference>
<feature type="domain" description="Integrase catalytic" evidence="1">
    <location>
        <begin position="218"/>
        <end position="378"/>
    </location>
</feature>
<reference evidence="2 3" key="1">
    <citation type="submission" date="2018-02" db="EMBL/GenBank/DDBJ databases">
        <title>Subsurface microbial communities from deep shales in Ohio and West Virginia, USA.</title>
        <authorList>
            <person name="Wrighton K."/>
        </authorList>
    </citation>
    <scope>NUCLEOTIDE SEQUENCE [LARGE SCALE GENOMIC DNA]</scope>
    <source>
        <strain evidence="2 3">MARC-MIP3H16</strain>
    </source>
</reference>
<dbReference type="GO" id="GO:0004803">
    <property type="term" value="F:transposase activity"/>
    <property type="evidence" value="ECO:0007669"/>
    <property type="project" value="InterPro"/>
</dbReference>
<dbReference type="NCBIfam" id="NF033516">
    <property type="entry name" value="transpos_IS3"/>
    <property type="match status" value="1"/>
</dbReference>
<dbReference type="InterPro" id="IPR050900">
    <property type="entry name" value="Transposase_IS3/IS150/IS904"/>
</dbReference>
<evidence type="ECO:0000259" key="1">
    <source>
        <dbReference type="PROSITE" id="PS50994"/>
    </source>
</evidence>
<dbReference type="GO" id="GO:0015074">
    <property type="term" value="P:DNA integration"/>
    <property type="evidence" value="ECO:0007669"/>
    <property type="project" value="InterPro"/>
</dbReference>
<dbReference type="Pfam" id="PF01527">
    <property type="entry name" value="HTH_Tnp_1"/>
    <property type="match status" value="1"/>
</dbReference>
<dbReference type="PANTHER" id="PTHR46889:SF4">
    <property type="entry name" value="TRANSPOSASE INSO FOR INSERTION SEQUENCE ELEMENT IS911B-RELATED"/>
    <property type="match status" value="1"/>
</dbReference>
<dbReference type="GO" id="GO:0003677">
    <property type="term" value="F:DNA binding"/>
    <property type="evidence" value="ECO:0007669"/>
    <property type="project" value="InterPro"/>
</dbReference>
<sequence length="393" mass="45369">MSRKMKSYSTEFKTKIVLEVLAGDKTLNEIASAYNIIPKNIMNWKKIFLENAQMAMEPSKAIKEYKDENLKLQDELDEYAKALGKITIERDWAVGKLKSLDLSNKKALVESKLKTISISRQCELISLNRTNLYYTPIANPVKDAIKDEIVNIFEEIPCYGYLKVHQELQERGHSVCVNTVRTYRQELGLRAVLAVRAPNTSWANIQHPKYSYKLKGVDITRANQVWSTDITYIKIKGGMVYMAAIIDWYSKAILSWKISNTMDTDLVMGVLNDALLLYGKPEIFNTDQGSQYTSYIHTQALKDNGITISMDGKGRATDNICIERFWRSAKVEKIYLNEYERVSTLKSDVKDYIEFYNYRRFHETLEYKKPMNVYCDSLKINNESFTESSENVA</sequence>
<evidence type="ECO:0000313" key="3">
    <source>
        <dbReference type="Proteomes" id="UP000239861"/>
    </source>
</evidence>
<dbReference type="Pfam" id="PF13276">
    <property type="entry name" value="HTH_21"/>
    <property type="match status" value="1"/>
</dbReference>
<dbReference type="Gene3D" id="1.10.10.10">
    <property type="entry name" value="Winged helix-like DNA-binding domain superfamily/Winged helix DNA-binding domain"/>
    <property type="match status" value="1"/>
</dbReference>
<dbReference type="AlphaFoldDB" id="A0AB36ZU96"/>
<dbReference type="InterPro" id="IPR009057">
    <property type="entry name" value="Homeodomain-like_sf"/>
</dbReference>
<dbReference type="GO" id="GO:0006313">
    <property type="term" value="P:DNA transposition"/>
    <property type="evidence" value="ECO:0007669"/>
    <property type="project" value="InterPro"/>
</dbReference>
<dbReference type="Pfam" id="PF00665">
    <property type="entry name" value="rve"/>
    <property type="match status" value="1"/>
</dbReference>
<comment type="caution">
    <text evidence="2">The sequence shown here is derived from an EMBL/GenBank/DDBJ whole genome shotgun (WGS) entry which is preliminary data.</text>
</comment>
<proteinExistence type="predicted"/>
<dbReference type="PROSITE" id="PS50994">
    <property type="entry name" value="INTEGRASE"/>
    <property type="match status" value="1"/>
</dbReference>
<dbReference type="RefSeq" id="WP_104412956.1">
    <property type="nucleotide sequence ID" value="NZ_PTIW01000067.1"/>
</dbReference>
<organism evidence="2 3">
    <name type="scientific">Malaciobacter marinus</name>
    <dbReference type="NCBI Taxonomy" id="505249"/>
    <lineage>
        <taxon>Bacteria</taxon>
        <taxon>Pseudomonadati</taxon>
        <taxon>Campylobacterota</taxon>
        <taxon>Epsilonproteobacteria</taxon>
        <taxon>Campylobacterales</taxon>
        <taxon>Arcobacteraceae</taxon>
        <taxon>Malaciobacter</taxon>
    </lineage>
</organism>
<dbReference type="InterPro" id="IPR025948">
    <property type="entry name" value="HTH-like_dom"/>
</dbReference>
<gene>
    <name evidence="2" type="ORF">B0F89_1671</name>
</gene>
<protein>
    <submittedName>
        <fullName evidence="2">Transposase</fullName>
    </submittedName>
</protein>
<dbReference type="PANTHER" id="PTHR46889">
    <property type="entry name" value="TRANSPOSASE INSF FOR INSERTION SEQUENCE IS3B-RELATED"/>
    <property type="match status" value="1"/>
</dbReference>
<name>A0AB36ZU96_9BACT</name>
<dbReference type="InterPro" id="IPR048020">
    <property type="entry name" value="Transpos_IS3"/>
</dbReference>
<dbReference type="InterPro" id="IPR036388">
    <property type="entry name" value="WH-like_DNA-bd_sf"/>
</dbReference>
<dbReference type="Gene3D" id="3.30.420.10">
    <property type="entry name" value="Ribonuclease H-like superfamily/Ribonuclease H"/>
    <property type="match status" value="1"/>
</dbReference>
<dbReference type="InterPro" id="IPR036397">
    <property type="entry name" value="RNaseH_sf"/>
</dbReference>
<dbReference type="InterPro" id="IPR012337">
    <property type="entry name" value="RNaseH-like_sf"/>
</dbReference>
<dbReference type="Pfam" id="PF13333">
    <property type="entry name" value="rve_2"/>
    <property type="match status" value="1"/>
</dbReference>